<accession>A0A5J5IGM3</accession>
<dbReference type="RefSeq" id="WP_150415241.1">
    <property type="nucleotide sequence ID" value="NZ_VYQF01000003.1"/>
</dbReference>
<gene>
    <name evidence="1" type="ORF">FW778_13245</name>
</gene>
<evidence type="ECO:0000313" key="1">
    <source>
        <dbReference type="EMBL" id="KAA9038521.1"/>
    </source>
</evidence>
<organism evidence="1 2">
    <name type="scientific">Ginsengibacter hankyongi</name>
    <dbReference type="NCBI Taxonomy" id="2607284"/>
    <lineage>
        <taxon>Bacteria</taxon>
        <taxon>Pseudomonadati</taxon>
        <taxon>Bacteroidota</taxon>
        <taxon>Chitinophagia</taxon>
        <taxon>Chitinophagales</taxon>
        <taxon>Chitinophagaceae</taxon>
        <taxon>Ginsengibacter</taxon>
    </lineage>
</organism>
<sequence length="82" mass="9706">MYNRNLNKIKPPSGQMIEFLMECHERELMNRLPCEATERGAKGLIDRKLVRTEFFFDEKGKRFLGVLITNEGRNFLKEILQC</sequence>
<keyword evidence="2" id="KW-1185">Reference proteome</keyword>
<dbReference type="Proteomes" id="UP000326903">
    <property type="component" value="Unassembled WGS sequence"/>
</dbReference>
<reference evidence="1 2" key="1">
    <citation type="submission" date="2019-09" db="EMBL/GenBank/DDBJ databases">
        <title>Draft genome sequence of Ginsengibacter sp. BR5-29.</title>
        <authorList>
            <person name="Im W.-T."/>
        </authorList>
    </citation>
    <scope>NUCLEOTIDE SEQUENCE [LARGE SCALE GENOMIC DNA]</scope>
    <source>
        <strain evidence="1 2">BR5-29</strain>
    </source>
</reference>
<protein>
    <submittedName>
        <fullName evidence="1">Uncharacterized protein</fullName>
    </submittedName>
</protein>
<comment type="caution">
    <text evidence="1">The sequence shown here is derived from an EMBL/GenBank/DDBJ whole genome shotgun (WGS) entry which is preliminary data.</text>
</comment>
<evidence type="ECO:0000313" key="2">
    <source>
        <dbReference type="Proteomes" id="UP000326903"/>
    </source>
</evidence>
<proteinExistence type="predicted"/>
<dbReference type="AlphaFoldDB" id="A0A5J5IGM3"/>
<name>A0A5J5IGM3_9BACT</name>
<dbReference type="EMBL" id="VYQF01000003">
    <property type="protein sequence ID" value="KAA9038521.1"/>
    <property type="molecule type" value="Genomic_DNA"/>
</dbReference>